<name>A0A0F9MU38_9ZZZZ</name>
<dbReference type="EMBL" id="LAZR01008223">
    <property type="protein sequence ID" value="KKM80170.1"/>
    <property type="molecule type" value="Genomic_DNA"/>
</dbReference>
<evidence type="ECO:0000256" key="1">
    <source>
        <dbReference type="SAM" id="MobiDB-lite"/>
    </source>
</evidence>
<comment type="caution">
    <text evidence="2">The sequence shown here is derived from an EMBL/GenBank/DDBJ whole genome shotgun (WGS) entry which is preliminary data.</text>
</comment>
<feature type="compositionally biased region" description="Polar residues" evidence="1">
    <location>
        <begin position="491"/>
        <end position="512"/>
    </location>
</feature>
<organism evidence="2">
    <name type="scientific">marine sediment metagenome</name>
    <dbReference type="NCBI Taxonomy" id="412755"/>
    <lineage>
        <taxon>unclassified sequences</taxon>
        <taxon>metagenomes</taxon>
        <taxon>ecological metagenomes</taxon>
    </lineage>
</organism>
<sequence>MTQIALPPAAEKPAEVYARIHNARKNLSDFGEFVFGWPCMTHHRRWCDALDDPRILRLIIQGPPSSAKTTWPGVIYTARQLGEDPSRHMAYLSYGQEVAESRSVAIRDTMISPEFRYVYPTVRPNKSAGWGEGAWYLQRGNPGDPDPTLRAASLFGGVLAYHYDEIVLDDAHDPEDVLSKLQRIRTWVRVKRVLLPRLRPHARMVVTGFRWAEDDVPGMLMAEHGFHHDTECNGKCGINGEEPEEWHLVQTEAITQDGEGNEKSYWPEEWPLTKLKRIEKEIGASVFACQYQQQPAPAEGHIFKWFTRYKELPRDIVGIIVALDTAYTDTEKSDYSAWAAWAYDSKKKPFKFLIEAGRTREEMPEAEKKIGMFVEKIKKEYSRTPVRVIIRKSVAIDRIAAQHLRRMGINVTTEVKIPGGDKAKGDLARLVAPEFESARARIPEDGPFWLGVWLHEHKLHDRGAYDDEVETTIITMRYFELGTAVGVSRTPMKQTSGGRTPVSTPQSGFSNG</sequence>
<evidence type="ECO:0008006" key="3">
    <source>
        <dbReference type="Google" id="ProtNLM"/>
    </source>
</evidence>
<reference evidence="2" key="1">
    <citation type="journal article" date="2015" name="Nature">
        <title>Complex archaea that bridge the gap between prokaryotes and eukaryotes.</title>
        <authorList>
            <person name="Spang A."/>
            <person name="Saw J.H."/>
            <person name="Jorgensen S.L."/>
            <person name="Zaremba-Niedzwiedzka K."/>
            <person name="Martijn J."/>
            <person name="Lind A.E."/>
            <person name="van Eijk R."/>
            <person name="Schleper C."/>
            <person name="Guy L."/>
            <person name="Ettema T.J."/>
        </authorList>
    </citation>
    <scope>NUCLEOTIDE SEQUENCE</scope>
</reference>
<dbReference type="AlphaFoldDB" id="A0A0F9MU38"/>
<gene>
    <name evidence="2" type="ORF">LCGC14_1342610</name>
</gene>
<protein>
    <recommendedName>
        <fullName evidence="3">Terminase large subunit gp17-like C-terminal domain-containing protein</fullName>
    </recommendedName>
</protein>
<proteinExistence type="predicted"/>
<evidence type="ECO:0000313" key="2">
    <source>
        <dbReference type="EMBL" id="KKM80170.1"/>
    </source>
</evidence>
<feature type="region of interest" description="Disordered" evidence="1">
    <location>
        <begin position="489"/>
        <end position="512"/>
    </location>
</feature>
<accession>A0A0F9MU38</accession>